<feature type="region of interest" description="Disordered" evidence="1">
    <location>
        <begin position="1"/>
        <end position="25"/>
    </location>
</feature>
<gene>
    <name evidence="3" type="ORF">GCM10010446_25610</name>
</gene>
<keyword evidence="4" id="KW-1185">Reference proteome</keyword>
<evidence type="ECO:0008006" key="5">
    <source>
        <dbReference type="Google" id="ProtNLM"/>
    </source>
</evidence>
<dbReference type="Proteomes" id="UP001500403">
    <property type="component" value="Unassembled WGS sequence"/>
</dbReference>
<keyword evidence="2" id="KW-0472">Membrane</keyword>
<dbReference type="EMBL" id="BAAAUD010000025">
    <property type="protein sequence ID" value="GAA2939082.1"/>
    <property type="molecule type" value="Genomic_DNA"/>
</dbReference>
<sequence length="146" mass="14804">MSAVLRTSVPQAPSPRPVPSGEPADRWTWRTPAGRALSAAVGVAALGSGFALGGAVGLPFWAALVAPDLVFLRKADPPATGPGRLPPGTVGPYNTLHDPRLAAALLAAGVLTASRPLLLAGLGWTAHIAVDRACGFGLRRPDGAIH</sequence>
<keyword evidence="2" id="KW-1133">Transmembrane helix</keyword>
<reference evidence="4" key="1">
    <citation type="journal article" date="2019" name="Int. J. Syst. Evol. Microbiol.">
        <title>The Global Catalogue of Microorganisms (GCM) 10K type strain sequencing project: providing services to taxonomists for standard genome sequencing and annotation.</title>
        <authorList>
            <consortium name="The Broad Institute Genomics Platform"/>
            <consortium name="The Broad Institute Genome Sequencing Center for Infectious Disease"/>
            <person name="Wu L."/>
            <person name="Ma J."/>
        </authorList>
    </citation>
    <scope>NUCLEOTIDE SEQUENCE [LARGE SCALE GENOMIC DNA]</scope>
    <source>
        <strain evidence="4">JCM 9088</strain>
    </source>
</reference>
<evidence type="ECO:0000256" key="1">
    <source>
        <dbReference type="SAM" id="MobiDB-lite"/>
    </source>
</evidence>
<feature type="transmembrane region" description="Helical" evidence="2">
    <location>
        <begin position="36"/>
        <end position="62"/>
    </location>
</feature>
<comment type="caution">
    <text evidence="3">The sequence shown here is derived from an EMBL/GenBank/DDBJ whole genome shotgun (WGS) entry which is preliminary data.</text>
</comment>
<evidence type="ECO:0000313" key="4">
    <source>
        <dbReference type="Proteomes" id="UP001500403"/>
    </source>
</evidence>
<protein>
    <recommendedName>
        <fullName evidence="5">DUF4260 family protein</fullName>
    </recommendedName>
</protein>
<accession>A0ABP6JP02</accession>
<name>A0ABP6JP02_9ACTN</name>
<dbReference type="Pfam" id="PF14079">
    <property type="entry name" value="DUF4260"/>
    <property type="match status" value="1"/>
</dbReference>
<evidence type="ECO:0000313" key="3">
    <source>
        <dbReference type="EMBL" id="GAA2939082.1"/>
    </source>
</evidence>
<organism evidence="3 4">
    <name type="scientific">Streptomyces enissocaesilis</name>
    <dbReference type="NCBI Taxonomy" id="332589"/>
    <lineage>
        <taxon>Bacteria</taxon>
        <taxon>Bacillati</taxon>
        <taxon>Actinomycetota</taxon>
        <taxon>Actinomycetes</taxon>
        <taxon>Kitasatosporales</taxon>
        <taxon>Streptomycetaceae</taxon>
        <taxon>Streptomyces</taxon>
        <taxon>Streptomyces rochei group</taxon>
    </lineage>
</organism>
<keyword evidence="2" id="KW-0812">Transmembrane</keyword>
<feature type="transmembrane region" description="Helical" evidence="2">
    <location>
        <begin position="101"/>
        <end position="130"/>
    </location>
</feature>
<dbReference type="InterPro" id="IPR025356">
    <property type="entry name" value="DUF4260"/>
</dbReference>
<proteinExistence type="predicted"/>
<dbReference type="RefSeq" id="WP_344494521.1">
    <property type="nucleotide sequence ID" value="NZ_BAAAUD010000025.1"/>
</dbReference>
<evidence type="ECO:0000256" key="2">
    <source>
        <dbReference type="SAM" id="Phobius"/>
    </source>
</evidence>